<protein>
    <submittedName>
        <fullName evidence="2">Uncharacterized protein</fullName>
    </submittedName>
</protein>
<organism evidence="2 3">
    <name type="scientific">Seminavis robusta</name>
    <dbReference type="NCBI Taxonomy" id="568900"/>
    <lineage>
        <taxon>Eukaryota</taxon>
        <taxon>Sar</taxon>
        <taxon>Stramenopiles</taxon>
        <taxon>Ochrophyta</taxon>
        <taxon>Bacillariophyta</taxon>
        <taxon>Bacillariophyceae</taxon>
        <taxon>Bacillariophycidae</taxon>
        <taxon>Naviculales</taxon>
        <taxon>Naviculaceae</taxon>
        <taxon>Seminavis</taxon>
    </lineage>
</organism>
<feature type="region of interest" description="Disordered" evidence="1">
    <location>
        <begin position="108"/>
        <end position="209"/>
    </location>
</feature>
<comment type="caution">
    <text evidence="2">The sequence shown here is derived from an EMBL/GenBank/DDBJ whole genome shotgun (WGS) entry which is preliminary data.</text>
</comment>
<proteinExistence type="predicted"/>
<keyword evidence="3" id="KW-1185">Reference proteome</keyword>
<name>A0A9N8ELW9_9STRA</name>
<sequence length="209" mass="23158">MSSLCNDQVKIAFFTKHPDDAAPANVDTISKIARGIKHGIERCHQRQSDVDMFVCLQGNTVIPNNLPIRLEEIDATMESSSNGDLRFKTLHGNHTLHVVFSGGGSQFRLRAADRPPAGAAVRPPSRQIPQPNQNQRRRAPVPSGQRNGCGMAHSRSSDESSEEDIAPLERPRCRHNRKSHRLLEDSSDSSSSAEEYQGFSQITGRQKRP</sequence>
<feature type="compositionally biased region" description="Polar residues" evidence="1">
    <location>
        <begin position="198"/>
        <end position="209"/>
    </location>
</feature>
<reference evidence="2" key="1">
    <citation type="submission" date="2020-06" db="EMBL/GenBank/DDBJ databases">
        <authorList>
            <consortium name="Plant Systems Biology data submission"/>
        </authorList>
    </citation>
    <scope>NUCLEOTIDE SEQUENCE</scope>
    <source>
        <strain evidence="2">D6</strain>
    </source>
</reference>
<gene>
    <name evidence="2" type="ORF">SEMRO_1222_G253750.1</name>
</gene>
<evidence type="ECO:0000256" key="1">
    <source>
        <dbReference type="SAM" id="MobiDB-lite"/>
    </source>
</evidence>
<dbReference type="EMBL" id="CAICTM010001220">
    <property type="protein sequence ID" value="CAB9521686.1"/>
    <property type="molecule type" value="Genomic_DNA"/>
</dbReference>
<dbReference type="Proteomes" id="UP001153069">
    <property type="component" value="Unassembled WGS sequence"/>
</dbReference>
<dbReference type="AlphaFoldDB" id="A0A9N8ELW9"/>
<accession>A0A9N8ELW9</accession>
<evidence type="ECO:0000313" key="2">
    <source>
        <dbReference type="EMBL" id="CAB9521686.1"/>
    </source>
</evidence>
<evidence type="ECO:0000313" key="3">
    <source>
        <dbReference type="Proteomes" id="UP001153069"/>
    </source>
</evidence>
<feature type="compositionally biased region" description="Low complexity" evidence="1">
    <location>
        <begin position="122"/>
        <end position="134"/>
    </location>
</feature>